<proteinExistence type="predicted"/>
<sequence>MGLTLTLVKVGSREFSTPSSYPPINTSPFRPVFCCMAFFSPLSAPLERSSSKLVQLCKSTSFQVSSKFQAMCLVVSFVLF</sequence>
<protein>
    <submittedName>
        <fullName evidence="1">Uncharacterized protein</fullName>
    </submittedName>
</protein>
<evidence type="ECO:0000313" key="1">
    <source>
        <dbReference type="EMBL" id="CAK9194745.1"/>
    </source>
</evidence>
<evidence type="ECO:0000313" key="2">
    <source>
        <dbReference type="Proteomes" id="UP001497512"/>
    </source>
</evidence>
<keyword evidence="2" id="KW-1185">Reference proteome</keyword>
<dbReference type="EMBL" id="OZ019902">
    <property type="protein sequence ID" value="CAK9194745.1"/>
    <property type="molecule type" value="Genomic_DNA"/>
</dbReference>
<accession>A0ABP0TER4</accession>
<organism evidence="1 2">
    <name type="scientific">Sphagnum troendelagicum</name>
    <dbReference type="NCBI Taxonomy" id="128251"/>
    <lineage>
        <taxon>Eukaryota</taxon>
        <taxon>Viridiplantae</taxon>
        <taxon>Streptophyta</taxon>
        <taxon>Embryophyta</taxon>
        <taxon>Bryophyta</taxon>
        <taxon>Sphagnophytina</taxon>
        <taxon>Sphagnopsida</taxon>
        <taxon>Sphagnales</taxon>
        <taxon>Sphagnaceae</taxon>
        <taxon>Sphagnum</taxon>
    </lineage>
</organism>
<gene>
    <name evidence="1" type="ORF">CSSPTR1EN2_LOCUS2679</name>
</gene>
<dbReference type="Proteomes" id="UP001497512">
    <property type="component" value="Chromosome 10"/>
</dbReference>
<reference evidence="1" key="1">
    <citation type="submission" date="2024-02" db="EMBL/GenBank/DDBJ databases">
        <authorList>
            <consortium name="ELIXIR-Norway"/>
            <consortium name="Elixir Norway"/>
        </authorList>
    </citation>
    <scope>NUCLEOTIDE SEQUENCE</scope>
</reference>
<name>A0ABP0TER4_9BRYO</name>